<accession>A0A2H0DZ79</accession>
<gene>
    <name evidence="3" type="ORF">COW81_01660</name>
</gene>
<proteinExistence type="predicted"/>
<comment type="caution">
    <text evidence="3">The sequence shown here is derived from an EMBL/GenBank/DDBJ whole genome shotgun (WGS) entry which is preliminary data.</text>
</comment>
<feature type="domain" description="Thioredoxin" evidence="2">
    <location>
        <begin position="41"/>
        <end position="193"/>
    </location>
</feature>
<dbReference type="Gene3D" id="2.60.120.260">
    <property type="entry name" value="Galactose-binding domain-like"/>
    <property type="match status" value="1"/>
</dbReference>
<sequence>MGTKKTTILVVVIIVILTSIFYLDSIKNTSSNEKTSEVKVLDIGEKTSKFEKAKEIDPTYGFINSEPFALADLIGKKVILLDIWTYSCINCQRTLPYINGWYDKYKDQGLEIIGVHTPEFAFEKEYENVKRAVEQFGINYPVVLDNDYKTWNAYNNRYWPRKYLIDIDGFVVYDHIGEGGYAETEKMIQELLVERKERLGESIDVSTDTLNPSNAESITDGRPRSPEIYFGAWRNEYFEGGIQGTEGVQNLPRPTDIKTSKLYLVGSWNIGREYAENKNAGDSIIFKYQGQKMFMVASSEKPIRAKILLDGKLVGASKGSDVDENGYVTIKEDQLYRIIEDSKGWGEHIVEIIPEGAGLMVFSFTFG</sequence>
<dbReference type="SUPFAM" id="SSF52833">
    <property type="entry name" value="Thioredoxin-like"/>
    <property type="match status" value="1"/>
</dbReference>
<dbReference type="Pfam" id="PF00578">
    <property type="entry name" value="AhpC-TSA"/>
    <property type="match status" value="1"/>
</dbReference>
<feature type="transmembrane region" description="Helical" evidence="1">
    <location>
        <begin position="7"/>
        <end position="23"/>
    </location>
</feature>
<dbReference type="EMBL" id="PCTT01000021">
    <property type="protein sequence ID" value="PIP87178.1"/>
    <property type="molecule type" value="Genomic_DNA"/>
</dbReference>
<dbReference type="InterPro" id="IPR036249">
    <property type="entry name" value="Thioredoxin-like_sf"/>
</dbReference>
<dbReference type="Pfam" id="PF17991">
    <property type="entry name" value="Thioredoxin_10"/>
    <property type="match status" value="1"/>
</dbReference>
<dbReference type="PROSITE" id="PS51352">
    <property type="entry name" value="THIOREDOXIN_2"/>
    <property type="match status" value="1"/>
</dbReference>
<dbReference type="GO" id="GO:0016853">
    <property type="term" value="F:isomerase activity"/>
    <property type="evidence" value="ECO:0007669"/>
    <property type="project" value="UniProtKB-KW"/>
</dbReference>
<dbReference type="GO" id="GO:0016209">
    <property type="term" value="F:antioxidant activity"/>
    <property type="evidence" value="ECO:0007669"/>
    <property type="project" value="InterPro"/>
</dbReference>
<evidence type="ECO:0000256" key="1">
    <source>
        <dbReference type="SAM" id="Phobius"/>
    </source>
</evidence>
<dbReference type="Proteomes" id="UP000231143">
    <property type="component" value="Unassembled WGS sequence"/>
</dbReference>
<reference evidence="3 4" key="1">
    <citation type="submission" date="2017-09" db="EMBL/GenBank/DDBJ databases">
        <title>Depth-based differentiation of microbial function through sediment-hosted aquifers and enrichment of novel symbionts in the deep terrestrial subsurface.</title>
        <authorList>
            <person name="Probst A.J."/>
            <person name="Ladd B."/>
            <person name="Jarett J.K."/>
            <person name="Geller-Mcgrath D.E."/>
            <person name="Sieber C.M."/>
            <person name="Emerson J.B."/>
            <person name="Anantharaman K."/>
            <person name="Thomas B.C."/>
            <person name="Malmstrom R."/>
            <person name="Stieglmeier M."/>
            <person name="Klingl A."/>
            <person name="Woyke T."/>
            <person name="Ryan C.M."/>
            <person name="Banfield J.F."/>
        </authorList>
    </citation>
    <scope>NUCLEOTIDE SEQUENCE [LARGE SCALE GENOMIC DNA]</scope>
    <source>
        <strain evidence="3">CG22_combo_CG10-13_8_21_14_all_36_13</strain>
    </source>
</reference>
<dbReference type="InterPro" id="IPR050553">
    <property type="entry name" value="Thioredoxin_ResA/DsbE_sf"/>
</dbReference>
<dbReference type="InterPro" id="IPR000866">
    <property type="entry name" value="AhpC/TSA"/>
</dbReference>
<keyword evidence="1" id="KW-1133">Transmembrane helix</keyword>
<organism evidence="3 4">
    <name type="scientific">Candidatus Campbellbacteria bacterium CG22_combo_CG10-13_8_21_14_all_36_13</name>
    <dbReference type="NCBI Taxonomy" id="1974529"/>
    <lineage>
        <taxon>Bacteria</taxon>
        <taxon>Candidatus Campbelliibacteriota</taxon>
    </lineage>
</organism>
<keyword evidence="1" id="KW-0472">Membrane</keyword>
<keyword evidence="1" id="KW-0812">Transmembrane</keyword>
<evidence type="ECO:0000313" key="4">
    <source>
        <dbReference type="Proteomes" id="UP000231143"/>
    </source>
</evidence>
<evidence type="ECO:0000259" key="2">
    <source>
        <dbReference type="PROSITE" id="PS51352"/>
    </source>
</evidence>
<dbReference type="GO" id="GO:0016491">
    <property type="term" value="F:oxidoreductase activity"/>
    <property type="evidence" value="ECO:0007669"/>
    <property type="project" value="InterPro"/>
</dbReference>
<protein>
    <submittedName>
        <fullName evidence="3">Thiol-disulfide isomerase</fullName>
    </submittedName>
</protein>
<dbReference type="PANTHER" id="PTHR42852:SF13">
    <property type="entry name" value="PROTEIN DIPZ"/>
    <property type="match status" value="1"/>
</dbReference>
<dbReference type="InterPro" id="IPR013766">
    <property type="entry name" value="Thioredoxin_domain"/>
</dbReference>
<keyword evidence="3" id="KW-0413">Isomerase</keyword>
<dbReference type="Gene3D" id="3.40.30.10">
    <property type="entry name" value="Glutaredoxin"/>
    <property type="match status" value="1"/>
</dbReference>
<dbReference type="PANTHER" id="PTHR42852">
    <property type="entry name" value="THIOL:DISULFIDE INTERCHANGE PROTEIN DSBE"/>
    <property type="match status" value="1"/>
</dbReference>
<dbReference type="AlphaFoldDB" id="A0A2H0DZ79"/>
<name>A0A2H0DZ79_9BACT</name>
<dbReference type="InterPro" id="IPR041017">
    <property type="entry name" value="Thioredoxin_10"/>
</dbReference>
<evidence type="ECO:0000313" key="3">
    <source>
        <dbReference type="EMBL" id="PIP87178.1"/>
    </source>
</evidence>